<feature type="active site" description="Charge relay system" evidence="4">
    <location>
        <position position="379"/>
    </location>
</feature>
<evidence type="ECO:0000256" key="3">
    <source>
        <dbReference type="ARBA" id="ARBA00022825"/>
    </source>
</evidence>
<dbReference type="InterPro" id="IPR023828">
    <property type="entry name" value="Peptidase_S8_Ser-AS"/>
</dbReference>
<feature type="active site" description="Charge relay system" evidence="4">
    <location>
        <position position="350"/>
    </location>
</feature>
<feature type="domain" description="Peptidase S8/S53" evidence="6">
    <location>
        <begin position="348"/>
        <end position="595"/>
    </location>
</feature>
<evidence type="ECO:0000256" key="1">
    <source>
        <dbReference type="ARBA" id="ARBA00022670"/>
    </source>
</evidence>
<dbReference type="PROSITE" id="PS51892">
    <property type="entry name" value="SUBTILASE"/>
    <property type="match status" value="1"/>
</dbReference>
<evidence type="ECO:0000256" key="2">
    <source>
        <dbReference type="ARBA" id="ARBA00022801"/>
    </source>
</evidence>
<gene>
    <name evidence="7" type="ORF">KSS90_14010</name>
</gene>
<evidence type="ECO:0000313" key="8">
    <source>
        <dbReference type="Proteomes" id="UP000824010"/>
    </source>
</evidence>
<dbReference type="PROSITE" id="PS00138">
    <property type="entry name" value="SUBTILASE_SER"/>
    <property type="match status" value="1"/>
</dbReference>
<keyword evidence="1 4" id="KW-0645">Protease</keyword>
<dbReference type="PANTHER" id="PTHR43806:SF11">
    <property type="entry name" value="CEREVISIN-RELATED"/>
    <property type="match status" value="1"/>
</dbReference>
<keyword evidence="2 4" id="KW-0378">Hydrolase</keyword>
<keyword evidence="3 4" id="KW-0720">Serine protease</keyword>
<dbReference type="EMBL" id="CP077077">
    <property type="protein sequence ID" value="QXH54486.1"/>
    <property type="molecule type" value="Genomic_DNA"/>
</dbReference>
<dbReference type="RefSeq" id="WP_217866033.1">
    <property type="nucleotide sequence ID" value="NZ_CP077077.1"/>
</dbReference>
<name>A0ABX8NDR9_9PSED</name>
<evidence type="ECO:0000256" key="5">
    <source>
        <dbReference type="SAM" id="MobiDB-lite"/>
    </source>
</evidence>
<sequence length="649" mass="70866">MTLDLHFVYYRSFRFDGKFHVRCSGEDLGKVDRIRYELERVDEGRVTPLEGISVYAQAHSGKLEDHGCPATFVTRETLGRYQIRPRVVLQDVHAIAMGRPIGMAGVIDMAPLSLRVDEGDLDRSVLDKLPLASAGRRGRRALVEAQGRFASAMPCVDDPHAQLLEPFVPRAEGTPYPTLLIQFAAGGFDRFVADLQPQSGSELVRQWPQLRSMIDPQPLLAAQEQTDQRLAVLGRFYQLEQPAQMRNATYLSLLQTLAALAYVESLQFIGEPRQEGVVIFGLSALLATLLTGAAVVAGNRANEQAKPTPDFEPRQNYLDPPSPPRWRGMNIREAWHRQVTGKGARIHFSDGGLYANHEDLRGNPRLRVVTAQPNDNPAHGTASSGILLALRNGLGVTGICHDGELYLYDNRAGGGLGEETLKALLRQVQPGDIVGINRQTANVDIPSTVLPAVHDKVWWEVIDQLSRRGAVVLVAAGNGSGSTLATEGTVAGYGLDLSQWRYFSDHGDADAILVGACHSWDGKPHQYSNHSYRYRMLNSWGDSVTTLSYGALQDKSGNDRDYTDSYSGTSSATPLVTGALGLIQSYAIERHHVYLDAKQMHLLVMASGYQDATLALSDVLPMGARPNVQAALAMLDRLLGGGRFASLAG</sequence>
<proteinExistence type="inferred from homology"/>
<organism evidence="7 8">
    <name type="scientific">Pseudomonas maumuensis</name>
    <dbReference type="NCBI Taxonomy" id="2842354"/>
    <lineage>
        <taxon>Bacteria</taxon>
        <taxon>Pseudomonadati</taxon>
        <taxon>Pseudomonadota</taxon>
        <taxon>Gammaproteobacteria</taxon>
        <taxon>Pseudomonadales</taxon>
        <taxon>Pseudomonadaceae</taxon>
        <taxon>Pseudomonas</taxon>
    </lineage>
</organism>
<dbReference type="InterPro" id="IPR000209">
    <property type="entry name" value="Peptidase_S8/S53_dom"/>
</dbReference>
<feature type="region of interest" description="Disordered" evidence="5">
    <location>
        <begin position="303"/>
        <end position="323"/>
    </location>
</feature>
<dbReference type="InterPro" id="IPR050131">
    <property type="entry name" value="Peptidase_S8_subtilisin-like"/>
</dbReference>
<dbReference type="Pfam" id="PF00082">
    <property type="entry name" value="Peptidase_S8"/>
    <property type="match status" value="1"/>
</dbReference>
<evidence type="ECO:0000313" key="7">
    <source>
        <dbReference type="EMBL" id="QXH54486.1"/>
    </source>
</evidence>
<accession>A0ABX8NDR9</accession>
<dbReference type="Proteomes" id="UP000824010">
    <property type="component" value="Chromosome"/>
</dbReference>
<reference evidence="7 8" key="1">
    <citation type="journal article" date="2021" name="Microorganisms">
        <title>The Ever-Expanding Pseudomonas Genus: Description of 43 New Species and Partition of the Pseudomonas putida Group.</title>
        <authorList>
            <person name="Girard L."/>
            <person name="Lood C."/>
            <person name="Hofte M."/>
            <person name="Vandamme P."/>
            <person name="Rokni-Zadeh H."/>
            <person name="van Noort V."/>
            <person name="Lavigne R."/>
            <person name="De Mot R."/>
        </authorList>
    </citation>
    <scope>NUCLEOTIDE SEQUENCE [LARGE SCALE GENOMIC DNA]</scope>
    <source>
        <strain evidence="7 8">COW77</strain>
    </source>
</reference>
<protein>
    <submittedName>
        <fullName evidence="7">S8 family serine peptidase</fullName>
    </submittedName>
</protein>
<dbReference type="PANTHER" id="PTHR43806">
    <property type="entry name" value="PEPTIDASE S8"/>
    <property type="match status" value="1"/>
</dbReference>
<feature type="active site" description="Charge relay system" evidence="4">
    <location>
        <position position="570"/>
    </location>
</feature>
<comment type="similarity">
    <text evidence="4">Belongs to the peptidase S8 family.</text>
</comment>
<keyword evidence="8" id="KW-1185">Reference proteome</keyword>
<evidence type="ECO:0000256" key="4">
    <source>
        <dbReference type="PROSITE-ProRule" id="PRU01240"/>
    </source>
</evidence>
<evidence type="ECO:0000259" key="6">
    <source>
        <dbReference type="Pfam" id="PF00082"/>
    </source>
</evidence>